<organism evidence="9 10">
    <name type="scientific">Pelobium manganitolerans</name>
    <dbReference type="NCBI Taxonomy" id="1842495"/>
    <lineage>
        <taxon>Bacteria</taxon>
        <taxon>Pseudomonadati</taxon>
        <taxon>Bacteroidota</taxon>
        <taxon>Sphingobacteriia</taxon>
        <taxon>Sphingobacteriales</taxon>
        <taxon>Sphingobacteriaceae</taxon>
        <taxon>Pelobium</taxon>
    </lineage>
</organism>
<comment type="subcellular location">
    <subcellularLocation>
        <location evidence="1">Membrane</location>
        <topology evidence="1">Multi-pass membrane protein</topology>
    </subcellularLocation>
</comment>
<feature type="domain" description="Peptidase S54 rhomboid" evidence="8">
    <location>
        <begin position="48"/>
        <end position="191"/>
    </location>
</feature>
<dbReference type="OrthoDB" id="9807874at2"/>
<reference evidence="9 10" key="1">
    <citation type="submission" date="2016-07" db="EMBL/GenBank/DDBJ databases">
        <title>Genome of Pelobium manganitolerans.</title>
        <authorList>
            <person name="Wu S."/>
            <person name="Wang G."/>
        </authorList>
    </citation>
    <scope>NUCLEOTIDE SEQUENCE [LARGE SCALE GENOMIC DNA]</scope>
    <source>
        <strain evidence="9 10">YS-25</strain>
    </source>
</reference>
<sequence>MQQFLNETPVSFVIFVFTIATSVYAFYNPSLYGRLMLHPYSVSRGKSIFQLLSSGFVHKDWQHLIFNMLSYYFFAFNLERAIGHWQFALLYLLSLILSDLPTVQQHKNHYNYHSLGASGAVCAVLFSYILFSPFSSLFIIPIPFPIPAIVYGVLFLVYSSYASRHANDGINHDAHFYGAISGVLITVLLYPQVIQYFISTVEAKFGI</sequence>
<feature type="transmembrane region" description="Helical" evidence="7">
    <location>
        <begin position="82"/>
        <end position="100"/>
    </location>
</feature>
<dbReference type="Gene3D" id="1.20.1540.10">
    <property type="entry name" value="Rhomboid-like"/>
    <property type="match status" value="1"/>
</dbReference>
<gene>
    <name evidence="9" type="ORF">BCY91_10120</name>
</gene>
<dbReference type="SUPFAM" id="SSF144091">
    <property type="entry name" value="Rhomboid-like"/>
    <property type="match status" value="1"/>
</dbReference>
<dbReference type="InterPro" id="IPR022764">
    <property type="entry name" value="Peptidase_S54_rhomboid_dom"/>
</dbReference>
<evidence type="ECO:0000256" key="7">
    <source>
        <dbReference type="SAM" id="Phobius"/>
    </source>
</evidence>
<keyword evidence="9" id="KW-0645">Protease</keyword>
<keyword evidence="3 7" id="KW-0812">Transmembrane</keyword>
<evidence type="ECO:0000256" key="2">
    <source>
        <dbReference type="ARBA" id="ARBA00009045"/>
    </source>
</evidence>
<dbReference type="GO" id="GO:0004252">
    <property type="term" value="F:serine-type endopeptidase activity"/>
    <property type="evidence" value="ECO:0007669"/>
    <property type="project" value="InterPro"/>
</dbReference>
<comment type="similarity">
    <text evidence="2">Belongs to the peptidase S54 family.</text>
</comment>
<keyword evidence="5 7" id="KW-1133">Transmembrane helix</keyword>
<feature type="transmembrane region" description="Helical" evidence="7">
    <location>
        <begin position="174"/>
        <end position="198"/>
    </location>
</feature>
<evidence type="ECO:0000256" key="1">
    <source>
        <dbReference type="ARBA" id="ARBA00004141"/>
    </source>
</evidence>
<comment type="caution">
    <text evidence="9">The sequence shown here is derived from an EMBL/GenBank/DDBJ whole genome shotgun (WGS) entry which is preliminary data.</text>
</comment>
<evidence type="ECO:0000259" key="8">
    <source>
        <dbReference type="Pfam" id="PF01694"/>
    </source>
</evidence>
<dbReference type="EMBL" id="MBTA01000028">
    <property type="protein sequence ID" value="RKD13173.1"/>
    <property type="molecule type" value="Genomic_DNA"/>
</dbReference>
<dbReference type="Pfam" id="PF01694">
    <property type="entry name" value="Rhomboid"/>
    <property type="match status" value="1"/>
</dbReference>
<feature type="transmembrane region" description="Helical" evidence="7">
    <location>
        <begin position="112"/>
        <end position="131"/>
    </location>
</feature>
<feature type="transmembrane region" description="Helical" evidence="7">
    <location>
        <begin position="9"/>
        <end position="27"/>
    </location>
</feature>
<evidence type="ECO:0000313" key="9">
    <source>
        <dbReference type="EMBL" id="RKD13173.1"/>
    </source>
</evidence>
<accession>A0A419S2S7</accession>
<feature type="transmembrane region" description="Helical" evidence="7">
    <location>
        <begin position="137"/>
        <end position="162"/>
    </location>
</feature>
<proteinExistence type="inferred from homology"/>
<evidence type="ECO:0000313" key="10">
    <source>
        <dbReference type="Proteomes" id="UP000283433"/>
    </source>
</evidence>
<dbReference type="InterPro" id="IPR035952">
    <property type="entry name" value="Rhomboid-like_sf"/>
</dbReference>
<evidence type="ECO:0000256" key="6">
    <source>
        <dbReference type="ARBA" id="ARBA00023136"/>
    </source>
</evidence>
<dbReference type="RefSeq" id="WP_120182824.1">
    <property type="nucleotide sequence ID" value="NZ_MBTA01000028.1"/>
</dbReference>
<dbReference type="PANTHER" id="PTHR43731:SF14">
    <property type="entry name" value="PRESENILIN-ASSOCIATED RHOMBOID-LIKE PROTEIN, MITOCHONDRIAL"/>
    <property type="match status" value="1"/>
</dbReference>
<dbReference type="PANTHER" id="PTHR43731">
    <property type="entry name" value="RHOMBOID PROTEASE"/>
    <property type="match status" value="1"/>
</dbReference>
<evidence type="ECO:0000256" key="4">
    <source>
        <dbReference type="ARBA" id="ARBA00022801"/>
    </source>
</evidence>
<dbReference type="GO" id="GO:0016020">
    <property type="term" value="C:membrane"/>
    <property type="evidence" value="ECO:0007669"/>
    <property type="project" value="UniProtKB-SubCell"/>
</dbReference>
<evidence type="ECO:0000256" key="3">
    <source>
        <dbReference type="ARBA" id="ARBA00022692"/>
    </source>
</evidence>
<dbReference type="InterPro" id="IPR050925">
    <property type="entry name" value="Rhomboid_protease_S54"/>
</dbReference>
<name>A0A419S2S7_9SPHI</name>
<evidence type="ECO:0000256" key="5">
    <source>
        <dbReference type="ARBA" id="ARBA00022989"/>
    </source>
</evidence>
<keyword evidence="4" id="KW-0378">Hydrolase</keyword>
<dbReference type="AlphaFoldDB" id="A0A419S2S7"/>
<protein>
    <submittedName>
        <fullName evidence="9">Rhomboid family intramembrane serine protease</fullName>
    </submittedName>
</protein>
<dbReference type="Proteomes" id="UP000283433">
    <property type="component" value="Unassembled WGS sequence"/>
</dbReference>
<keyword evidence="10" id="KW-1185">Reference proteome</keyword>
<keyword evidence="6 7" id="KW-0472">Membrane</keyword>
<dbReference type="GO" id="GO:0006508">
    <property type="term" value="P:proteolysis"/>
    <property type="evidence" value="ECO:0007669"/>
    <property type="project" value="UniProtKB-KW"/>
</dbReference>